<feature type="region of interest" description="Disordered" evidence="1">
    <location>
        <begin position="49"/>
        <end position="179"/>
    </location>
</feature>
<reference evidence="2 3" key="1">
    <citation type="journal article" date="2024" name="Nat. Commun.">
        <title>Phylogenomics reveals the evolutionary origins of lichenization in chlorophyte algae.</title>
        <authorList>
            <person name="Puginier C."/>
            <person name="Libourel C."/>
            <person name="Otte J."/>
            <person name="Skaloud P."/>
            <person name="Haon M."/>
            <person name="Grisel S."/>
            <person name="Petersen M."/>
            <person name="Berrin J.G."/>
            <person name="Delaux P.M."/>
            <person name="Dal Grande F."/>
            <person name="Keller J."/>
        </authorList>
    </citation>
    <scope>NUCLEOTIDE SEQUENCE [LARGE SCALE GENOMIC DNA]</scope>
    <source>
        <strain evidence="2 3">SAG 245.80</strain>
    </source>
</reference>
<gene>
    <name evidence="2" type="ORF">WJX81_002176</name>
</gene>
<name>A0AAW1S0A0_9CHLO</name>
<keyword evidence="3" id="KW-1185">Reference proteome</keyword>
<dbReference type="Proteomes" id="UP001445335">
    <property type="component" value="Unassembled WGS sequence"/>
</dbReference>
<feature type="compositionally biased region" description="Basic residues" evidence="1">
    <location>
        <begin position="121"/>
        <end position="133"/>
    </location>
</feature>
<dbReference type="AlphaFoldDB" id="A0AAW1S0A0"/>
<accession>A0AAW1S0A0</accession>
<protein>
    <submittedName>
        <fullName evidence="2">Uncharacterized protein</fullName>
    </submittedName>
</protein>
<evidence type="ECO:0000313" key="2">
    <source>
        <dbReference type="EMBL" id="KAK9839440.1"/>
    </source>
</evidence>
<evidence type="ECO:0000313" key="3">
    <source>
        <dbReference type="Proteomes" id="UP001445335"/>
    </source>
</evidence>
<feature type="compositionally biased region" description="Basic and acidic residues" evidence="1">
    <location>
        <begin position="49"/>
        <end position="94"/>
    </location>
</feature>
<dbReference type="EMBL" id="JALJOU010000016">
    <property type="protein sequence ID" value="KAK9839440.1"/>
    <property type="molecule type" value="Genomic_DNA"/>
</dbReference>
<proteinExistence type="predicted"/>
<organism evidence="2 3">
    <name type="scientific">Elliptochloris bilobata</name>
    <dbReference type="NCBI Taxonomy" id="381761"/>
    <lineage>
        <taxon>Eukaryota</taxon>
        <taxon>Viridiplantae</taxon>
        <taxon>Chlorophyta</taxon>
        <taxon>core chlorophytes</taxon>
        <taxon>Trebouxiophyceae</taxon>
        <taxon>Trebouxiophyceae incertae sedis</taxon>
        <taxon>Elliptochloris clade</taxon>
        <taxon>Elliptochloris</taxon>
    </lineage>
</organism>
<sequence>MFERYPGCLETGGQWLVKESGWWEEAMQSTVEHVTSSLCKLETEGPRIHGYSKKEQGKRKSDVKAQHETYSRYTEDKTIPEDWLEEKEQLKEMPQELGVAHTCAGSASGARRSAARSRPAAARRLKQRRRLQLKRGYSPEPEKLSSGGSSGADEERTAIAARAPPCAGCSQSRPTRRRA</sequence>
<feature type="compositionally biased region" description="Low complexity" evidence="1">
    <location>
        <begin position="104"/>
        <end position="120"/>
    </location>
</feature>
<evidence type="ECO:0000256" key="1">
    <source>
        <dbReference type="SAM" id="MobiDB-lite"/>
    </source>
</evidence>
<comment type="caution">
    <text evidence="2">The sequence shown here is derived from an EMBL/GenBank/DDBJ whole genome shotgun (WGS) entry which is preliminary data.</text>
</comment>